<evidence type="ECO:0000256" key="2">
    <source>
        <dbReference type="SAM" id="MobiDB-lite"/>
    </source>
</evidence>
<feature type="region of interest" description="Disordered" evidence="2">
    <location>
        <begin position="1675"/>
        <end position="1700"/>
    </location>
</feature>
<dbReference type="GO" id="GO:0031122">
    <property type="term" value="P:cytoplasmic microtubule organization"/>
    <property type="evidence" value="ECO:0007669"/>
    <property type="project" value="TreeGrafter"/>
</dbReference>
<organism evidence="4 5">
    <name type="scientific">Nesidiocoris tenuis</name>
    <dbReference type="NCBI Taxonomy" id="355587"/>
    <lineage>
        <taxon>Eukaryota</taxon>
        <taxon>Metazoa</taxon>
        <taxon>Ecdysozoa</taxon>
        <taxon>Arthropoda</taxon>
        <taxon>Hexapoda</taxon>
        <taxon>Insecta</taxon>
        <taxon>Pterygota</taxon>
        <taxon>Neoptera</taxon>
        <taxon>Paraneoptera</taxon>
        <taxon>Hemiptera</taxon>
        <taxon>Heteroptera</taxon>
        <taxon>Panheteroptera</taxon>
        <taxon>Cimicomorpha</taxon>
        <taxon>Miridae</taxon>
        <taxon>Dicyphina</taxon>
        <taxon>Nesidiocoris</taxon>
    </lineage>
</organism>
<dbReference type="OrthoDB" id="5412539at2759"/>
<dbReference type="EMBL" id="CADCXU010013484">
    <property type="protein sequence ID" value="CAB0003410.1"/>
    <property type="molecule type" value="Genomic_DNA"/>
</dbReference>
<feature type="compositionally biased region" description="Low complexity" evidence="2">
    <location>
        <begin position="330"/>
        <end position="342"/>
    </location>
</feature>
<feature type="compositionally biased region" description="Basic and acidic residues" evidence="2">
    <location>
        <begin position="1682"/>
        <end position="1695"/>
    </location>
</feature>
<dbReference type="Proteomes" id="UP000479000">
    <property type="component" value="Unassembled WGS sequence"/>
</dbReference>
<dbReference type="PROSITE" id="PS50245">
    <property type="entry name" value="CAP_GLY_2"/>
    <property type="match status" value="2"/>
</dbReference>
<dbReference type="PANTHER" id="PTHR18916:SF82">
    <property type="entry name" value="CAP-GLY DOMAIN-CONTAINING PROTEIN"/>
    <property type="match status" value="1"/>
</dbReference>
<dbReference type="InterPro" id="IPR000938">
    <property type="entry name" value="CAP-Gly_domain"/>
</dbReference>
<dbReference type="Gene3D" id="1.20.5.1160">
    <property type="entry name" value="Vasodilator-stimulated phosphoprotein"/>
    <property type="match status" value="1"/>
</dbReference>
<sequence length="1954" mass="218049">MKDGGTSAAQQAFRHQAAFENRSAVLLCPPQASCSSSNVEIRGLDNKSEHVRWMLISGLELRLTRVGVPVFGISSPANRGLARGTQQKSVGSCSSPRVWAKIRSFLRGSSDAPLKLVSQSLTFVSHASALQPSYVIRVNGSIVIVLKSRIGTELQKKLFLIHIYSESLPEQVSHWRTQEGKKTGPHTGSSMRTIFFFYEHCFNTSRQVESHATVPGPPRHRIQWRTGHGASGSVRKLSDDLIKTRINGVGIIGFGGSGTDFATSLMAKNEEKRTTRKNDGAVGNTRYFQCEPKKGIFSKLTRLTRSPLSLPETSGSTPQTPVPSTPLGSPPSSIKGSSSSRTTPPPPAMVSPPSPAPTGELKIGERVIVMSQQGSKAGVLRFKGPTSFAAGEWCGVELDDPLGKNDGTVEGVRRPSLARLHRRLPRPNRQHRHDPRSSCLNEEVNIGKITPSSNQKNEEKVIELEQALLIEQAKYDSLLEKASESESRLSILLNEFEKLQKDKHEMEKVLKQELIDTMDRANQMAKNYNEADDNLEKVKLELEAFKAQVHDSASEESAKIQNDLQAVCEQKNELQTRLGNLEVIRSELLKTVEGKDEDLSRLSAELAALQSKFAELQVQQSDSQKLIESQRSAFDELKKKFDEKSAECLDLVAKFDSTSSELHESQRLVASQLETIHNLKTEIENNKSATSSQMDELTRALELEVAKVSNELAQCLDRLKEKESELENVKLSCKELNGKVSSLQSTCDSLNEAVRQKADQLAEFEALVGSKDRNIEELRQNLSSAQDGSSKAVENLNSRIQELTSALEHERAESKAKEAKANSELAQNADLLRAKESELENVRLSSKELSEKVNSLQSDCETLGGNLRQKDAELAEMKDLVNVRDRNVEELKQNLALAQDGSSKAVENLNSRIQELTSALEQERAESKAKESKISNELAQNANELRAKISEFEKLRISLEESNEKLKTLQSNFDSLNNTLRQKDAELSALKDSLAVKDQNIDELKHNLALAQDGSSKAVENLNSRVQELTSILEQERAESKAKEAKVSNELAVSVDRLKASESELEKMKNSCKELNGKVNSMQDDCESLRKTVEQKDAKLAELEDSVATGDRNIEELKQNLALAQDCSSKTVDGLNSRIQELTNTLERERAEFAIKETKASNDLAQSSNELKVKESELEKVTSTCEELKGKVDSLRSECDTYDKTVSEKSAKLAELEALVASKDRKIDELNENLASSRDGSSKAAEDLKTRIQELTTALDEERAQSKAKEAKIGGELAQTLGQLKAKESELEKASFTSKELFERVNSLRSDIKTLNQTVQQKDAELKELEDSIASKDDNIEELRRTLTSAQDDSNLAVENLNCRIQELTSALERERADSKAKEASNQESMIVLEQRIENFETALSLSSQTIDALKASQSEKEAQLVKFEKHALSVETELKEKIFQLERRLSEANIVLELSQVEDDAEIAKMKENETLLEAQLKTKDDELLKLSAELAKYEEDLKNANVTAKETSEALTSELESLKRKSEESEATMNTLNKTLRKYESEIKVKGSRVTELETMVESLEGELARMKSRSEADSSSKADLEQEISRIADTKSKIEQERTRLTASLEDRQEEISRYKQLLETEVSNRAASAAEFAKVELRMNMIREEKVNLEEKVKALQDEISRLKSNPTIAVDNAGKKATDDEPRDDNPEPNNWAEEKELAESQINFLNSIIVDMKKKNDELSAKLATVDTANGEQVEKKSKKWLPACSAISATCSTSMTPKTAQRRPARTPHLRTWNLGLGTKSAPGSSKRGRTAAYAKVSDYLLSFWKYPYPVEGPRGHAPNEVLRNSFCLSLMWRIEAMIYDHTERRLDRAQCKMRMLRLRTPQAGISMALGQHSASSSQSSLGIRTLFKRIYSLFRTADFSRHAAIRPVFRTSWFREWRICCIVDSSDWLRPVGFVPSDCARF</sequence>
<evidence type="ECO:0000313" key="4">
    <source>
        <dbReference type="EMBL" id="CAB0003410.1"/>
    </source>
</evidence>
<dbReference type="Pfam" id="PF01302">
    <property type="entry name" value="CAP_GLY"/>
    <property type="match status" value="2"/>
</dbReference>
<feature type="compositionally biased region" description="Polar residues" evidence="2">
    <location>
        <begin position="307"/>
        <end position="319"/>
    </location>
</feature>
<dbReference type="SUPFAM" id="SSF74924">
    <property type="entry name" value="Cap-Gly domain"/>
    <property type="match status" value="2"/>
</dbReference>
<keyword evidence="5" id="KW-1185">Reference proteome</keyword>
<evidence type="ECO:0000313" key="5">
    <source>
        <dbReference type="Proteomes" id="UP000479000"/>
    </source>
</evidence>
<keyword evidence="1" id="KW-0175">Coiled coil</keyword>
<accession>A0A6H5GI18</accession>
<dbReference type="GO" id="GO:0005634">
    <property type="term" value="C:nucleus"/>
    <property type="evidence" value="ECO:0007669"/>
    <property type="project" value="TreeGrafter"/>
</dbReference>
<feature type="domain" description="CAP-Gly" evidence="3">
    <location>
        <begin position="258"/>
        <end position="299"/>
    </location>
</feature>
<evidence type="ECO:0000256" key="1">
    <source>
        <dbReference type="SAM" id="Coils"/>
    </source>
</evidence>
<feature type="coiled-coil region" evidence="1">
    <location>
        <begin position="1298"/>
        <end position="1378"/>
    </location>
</feature>
<feature type="region of interest" description="Disordered" evidence="2">
    <location>
        <begin position="307"/>
        <end position="360"/>
    </location>
</feature>
<dbReference type="Gene3D" id="1.10.287.1490">
    <property type="match status" value="3"/>
</dbReference>
<dbReference type="SMART" id="SM01052">
    <property type="entry name" value="CAP_GLY"/>
    <property type="match status" value="2"/>
</dbReference>
<dbReference type="Gene3D" id="2.30.30.190">
    <property type="entry name" value="CAP Gly-rich-like domain"/>
    <property type="match status" value="2"/>
</dbReference>
<proteinExistence type="predicted"/>
<dbReference type="InterPro" id="IPR036859">
    <property type="entry name" value="CAP-Gly_dom_sf"/>
</dbReference>
<feature type="coiled-coil region" evidence="1">
    <location>
        <begin position="680"/>
        <end position="1272"/>
    </location>
</feature>
<feature type="region of interest" description="Disordered" evidence="2">
    <location>
        <begin position="210"/>
        <end position="231"/>
    </location>
</feature>
<evidence type="ECO:0000259" key="3">
    <source>
        <dbReference type="PROSITE" id="PS50245"/>
    </source>
</evidence>
<dbReference type="PANTHER" id="PTHR18916">
    <property type="entry name" value="DYNACTIN 1-RELATED MICROTUBULE-BINDING"/>
    <property type="match status" value="1"/>
</dbReference>
<dbReference type="GO" id="GO:0035371">
    <property type="term" value="C:microtubule plus-end"/>
    <property type="evidence" value="ECO:0007669"/>
    <property type="project" value="TreeGrafter"/>
</dbReference>
<name>A0A6H5GI18_9HEMI</name>
<dbReference type="GO" id="GO:0005938">
    <property type="term" value="C:cell cortex"/>
    <property type="evidence" value="ECO:0007669"/>
    <property type="project" value="TreeGrafter"/>
</dbReference>
<gene>
    <name evidence="4" type="ORF">NTEN_LOCUS8944</name>
</gene>
<protein>
    <recommendedName>
        <fullName evidence="3">CAP-Gly domain-containing protein</fullName>
    </recommendedName>
</protein>
<dbReference type="GO" id="GO:0051010">
    <property type="term" value="F:microtubule plus-end binding"/>
    <property type="evidence" value="ECO:0007669"/>
    <property type="project" value="TreeGrafter"/>
</dbReference>
<feature type="domain" description="CAP-Gly" evidence="3">
    <location>
        <begin position="384"/>
        <end position="413"/>
    </location>
</feature>
<reference evidence="4 5" key="1">
    <citation type="submission" date="2020-02" db="EMBL/GenBank/DDBJ databases">
        <authorList>
            <person name="Ferguson B K."/>
        </authorList>
    </citation>
    <scope>NUCLEOTIDE SEQUENCE [LARGE SCALE GENOMIC DNA]</scope>
</reference>
<feature type="region of interest" description="Disordered" evidence="2">
    <location>
        <begin position="1509"/>
        <end position="1534"/>
    </location>
</feature>
<feature type="coiled-coil region" evidence="1">
    <location>
        <begin position="475"/>
        <end position="647"/>
    </location>
</feature>
<feature type="compositionally biased region" description="Pro residues" evidence="2">
    <location>
        <begin position="343"/>
        <end position="356"/>
    </location>
</feature>